<evidence type="ECO:0000256" key="1">
    <source>
        <dbReference type="SAM" id="Phobius"/>
    </source>
</evidence>
<organism evidence="2 3">
    <name type="scientific">Methylophaga muralis</name>
    <dbReference type="NCBI Taxonomy" id="291169"/>
    <lineage>
        <taxon>Bacteria</taxon>
        <taxon>Pseudomonadati</taxon>
        <taxon>Pseudomonadota</taxon>
        <taxon>Gammaproteobacteria</taxon>
        <taxon>Thiotrichales</taxon>
        <taxon>Piscirickettsiaceae</taxon>
        <taxon>Methylophaga</taxon>
    </lineage>
</organism>
<proteinExistence type="predicted"/>
<name>A0A1E3GPM6_9GAMM</name>
<reference evidence="2 3" key="1">
    <citation type="submission" date="2016-07" db="EMBL/GenBank/DDBJ databases">
        <title>Draft Genome Sequence of Methylophaga muralis Bur 1.</title>
        <authorList>
            <person name="Vasilenko O.V."/>
            <person name="Doronina N.V."/>
            <person name="Shmareva M.N."/>
            <person name="Tarlachkov S.V."/>
            <person name="Mustakhimov I."/>
            <person name="Trotsenko Y.A."/>
        </authorList>
    </citation>
    <scope>NUCLEOTIDE SEQUENCE [LARGE SCALE GENOMIC DNA]</scope>
    <source>
        <strain evidence="2 3">Bur 1</strain>
    </source>
</reference>
<comment type="caution">
    <text evidence="2">The sequence shown here is derived from an EMBL/GenBank/DDBJ whole genome shotgun (WGS) entry which is preliminary data.</text>
</comment>
<dbReference type="AlphaFoldDB" id="A0A1E3GPM6"/>
<protein>
    <submittedName>
        <fullName evidence="2">Uncharacterized protein</fullName>
    </submittedName>
</protein>
<dbReference type="STRING" id="291169.A9E74_02374"/>
<keyword evidence="1" id="KW-0812">Transmembrane</keyword>
<evidence type="ECO:0000313" key="2">
    <source>
        <dbReference type="EMBL" id="ODN65895.1"/>
    </source>
</evidence>
<accession>A0A1E3GPM6</accession>
<dbReference type="RefSeq" id="WP_069296767.1">
    <property type="nucleotide sequence ID" value="NZ_MCRI01000035.1"/>
</dbReference>
<evidence type="ECO:0000313" key="3">
    <source>
        <dbReference type="Proteomes" id="UP000094379"/>
    </source>
</evidence>
<keyword evidence="1" id="KW-0472">Membrane</keyword>
<dbReference type="EMBL" id="MCRI01000035">
    <property type="protein sequence ID" value="ODN65895.1"/>
    <property type="molecule type" value="Genomic_DNA"/>
</dbReference>
<feature type="transmembrane region" description="Helical" evidence="1">
    <location>
        <begin position="52"/>
        <end position="69"/>
    </location>
</feature>
<keyword evidence="3" id="KW-1185">Reference proteome</keyword>
<sequence>MGLQDRDYYLERQQTNAKTKSTRFKRDIRPMHSANQPPDLLEMMSRIPFGKFFFILVVLGCAGFFLYPML</sequence>
<keyword evidence="1" id="KW-1133">Transmembrane helix</keyword>
<gene>
    <name evidence="2" type="ORF">A9E74_02374</name>
</gene>
<dbReference type="Proteomes" id="UP000094379">
    <property type="component" value="Unassembled WGS sequence"/>
</dbReference>